<gene>
    <name evidence="2" type="ORF">C2845_PM05G02860</name>
</gene>
<evidence type="ECO:0000256" key="1">
    <source>
        <dbReference type="SAM" id="MobiDB-lite"/>
    </source>
</evidence>
<sequence length="73" mass="7324">MSHVSSTMASSPAGVWLGELAAAAQGGWQAVAASHGEQQQRRKLRAGPGEQKHKAPAPAGAAAPGGKRPRTGT</sequence>
<organism evidence="2 3">
    <name type="scientific">Panicum miliaceum</name>
    <name type="common">Proso millet</name>
    <name type="synonym">Broomcorn millet</name>
    <dbReference type="NCBI Taxonomy" id="4540"/>
    <lineage>
        <taxon>Eukaryota</taxon>
        <taxon>Viridiplantae</taxon>
        <taxon>Streptophyta</taxon>
        <taxon>Embryophyta</taxon>
        <taxon>Tracheophyta</taxon>
        <taxon>Spermatophyta</taxon>
        <taxon>Magnoliopsida</taxon>
        <taxon>Liliopsida</taxon>
        <taxon>Poales</taxon>
        <taxon>Poaceae</taxon>
        <taxon>PACMAD clade</taxon>
        <taxon>Panicoideae</taxon>
        <taxon>Panicodae</taxon>
        <taxon>Paniceae</taxon>
        <taxon>Panicinae</taxon>
        <taxon>Panicum</taxon>
        <taxon>Panicum sect. Panicum</taxon>
    </lineage>
</organism>
<dbReference type="Proteomes" id="UP000275267">
    <property type="component" value="Unassembled WGS sequence"/>
</dbReference>
<proteinExistence type="predicted"/>
<keyword evidence="3" id="KW-1185">Reference proteome</keyword>
<comment type="caution">
    <text evidence="2">The sequence shown here is derived from an EMBL/GenBank/DDBJ whole genome shotgun (WGS) entry which is preliminary data.</text>
</comment>
<feature type="region of interest" description="Disordered" evidence="1">
    <location>
        <begin position="25"/>
        <end position="73"/>
    </location>
</feature>
<accession>A0A3L6T3V6</accession>
<protein>
    <submittedName>
        <fullName evidence="2">Uncharacterized protein</fullName>
    </submittedName>
</protein>
<evidence type="ECO:0000313" key="2">
    <source>
        <dbReference type="EMBL" id="RLN30084.1"/>
    </source>
</evidence>
<dbReference type="EMBL" id="PQIB02000003">
    <property type="protein sequence ID" value="RLN30084.1"/>
    <property type="molecule type" value="Genomic_DNA"/>
</dbReference>
<evidence type="ECO:0000313" key="3">
    <source>
        <dbReference type="Proteomes" id="UP000275267"/>
    </source>
</evidence>
<dbReference type="AlphaFoldDB" id="A0A3L6T3V6"/>
<reference evidence="3" key="1">
    <citation type="journal article" date="2019" name="Nat. Commun.">
        <title>The genome of broomcorn millet.</title>
        <authorList>
            <person name="Zou C."/>
            <person name="Miki D."/>
            <person name="Li D."/>
            <person name="Tang Q."/>
            <person name="Xiao L."/>
            <person name="Rajput S."/>
            <person name="Deng P."/>
            <person name="Jia W."/>
            <person name="Huang R."/>
            <person name="Zhang M."/>
            <person name="Sun Y."/>
            <person name="Hu J."/>
            <person name="Fu X."/>
            <person name="Schnable P.S."/>
            <person name="Li F."/>
            <person name="Zhang H."/>
            <person name="Feng B."/>
            <person name="Zhu X."/>
            <person name="Liu R."/>
            <person name="Schnable J.C."/>
            <person name="Zhu J.-K."/>
            <person name="Zhang H."/>
        </authorList>
    </citation>
    <scope>NUCLEOTIDE SEQUENCE [LARGE SCALE GENOMIC DNA]</scope>
</reference>
<feature type="compositionally biased region" description="Low complexity" evidence="1">
    <location>
        <begin position="56"/>
        <end position="66"/>
    </location>
</feature>
<name>A0A3L6T3V6_PANMI</name>